<dbReference type="SUPFAM" id="SSF88659">
    <property type="entry name" value="Sigma3 and sigma4 domains of RNA polymerase sigma factors"/>
    <property type="match status" value="1"/>
</dbReference>
<dbReference type="PANTHER" id="PTHR30173">
    <property type="entry name" value="SIGMA 19 FACTOR"/>
    <property type="match status" value="1"/>
</dbReference>
<dbReference type="OrthoDB" id="9794372at2"/>
<evidence type="ECO:0000259" key="1">
    <source>
        <dbReference type="Pfam" id="PF04542"/>
    </source>
</evidence>
<dbReference type="InterPro" id="IPR014284">
    <property type="entry name" value="RNA_pol_sigma-70_dom"/>
</dbReference>
<sequence>MMNDQNSLDIFNNSSPTLMGLAYRILGSTCDAEDAVQDTYLKWQKADRGEIENPTAWLTTVCTRRCIDILRASHKSRVNYIGTWLPEPLQTTTGQSAEDKLELGSTLTTAFLLLLERLTPKERAAYLLHEVFDTSYTDIANTLEIKEASCRKLVSRARGHINQSKARFKTPIDKQKELLTAFQQALHNGDTANLSMLLSNDIELSADSGGKVIAIRGIIQGSNNILNFISEVLSPAWQEYKLITSEINNNLGLMLYHNGVLTGTVSFTYNIDCNVKDIYIMRNPDKLKTLRNPELEKHARKGMR</sequence>
<name>A0A2G4YNI8_9PROT</name>
<dbReference type="NCBIfam" id="NF007214">
    <property type="entry name" value="PRK09636.1"/>
    <property type="match status" value="1"/>
</dbReference>
<dbReference type="SUPFAM" id="SSF88946">
    <property type="entry name" value="Sigma2 domain of RNA polymerase sigma factors"/>
    <property type="match status" value="1"/>
</dbReference>
<dbReference type="GO" id="GO:0003677">
    <property type="term" value="F:DNA binding"/>
    <property type="evidence" value="ECO:0007669"/>
    <property type="project" value="InterPro"/>
</dbReference>
<evidence type="ECO:0000313" key="3">
    <source>
        <dbReference type="EMBL" id="PHZ83878.1"/>
    </source>
</evidence>
<dbReference type="InterPro" id="IPR013325">
    <property type="entry name" value="RNA_pol_sigma_r2"/>
</dbReference>
<feature type="domain" description="RNA polymerase sigma-70 region 2" evidence="1">
    <location>
        <begin position="14"/>
        <end position="72"/>
    </location>
</feature>
<dbReference type="InterPro" id="IPR007627">
    <property type="entry name" value="RNA_pol_sigma70_r2"/>
</dbReference>
<dbReference type="Gene3D" id="1.10.10.10">
    <property type="entry name" value="Winged helix-like DNA-binding domain superfamily/Winged helix DNA-binding domain"/>
    <property type="match status" value="1"/>
</dbReference>
<dbReference type="Gene3D" id="1.10.1740.10">
    <property type="match status" value="1"/>
</dbReference>
<dbReference type="InterPro" id="IPR036388">
    <property type="entry name" value="WH-like_DNA-bd_sf"/>
</dbReference>
<dbReference type="GO" id="GO:0016987">
    <property type="term" value="F:sigma factor activity"/>
    <property type="evidence" value="ECO:0007669"/>
    <property type="project" value="InterPro"/>
</dbReference>
<gene>
    <name evidence="3" type="ORF">CRD36_16140</name>
</gene>
<accession>A0A2G4YNI8</accession>
<protein>
    <submittedName>
        <fullName evidence="3">RNA polymerase subunit sigma-24</fullName>
    </submittedName>
</protein>
<dbReference type="Pfam" id="PF04542">
    <property type="entry name" value="Sigma70_r2"/>
    <property type="match status" value="1"/>
</dbReference>
<dbReference type="InterPro" id="IPR013324">
    <property type="entry name" value="RNA_pol_sigma_r3/r4-like"/>
</dbReference>
<dbReference type="Proteomes" id="UP000229730">
    <property type="component" value="Unassembled WGS sequence"/>
</dbReference>
<dbReference type="Pfam" id="PF08281">
    <property type="entry name" value="Sigma70_r4_2"/>
    <property type="match status" value="1"/>
</dbReference>
<dbReference type="InterPro" id="IPR013249">
    <property type="entry name" value="RNA_pol_sigma70_r4_t2"/>
</dbReference>
<dbReference type="PANTHER" id="PTHR30173:SF36">
    <property type="entry name" value="ECF RNA POLYMERASE SIGMA FACTOR SIGJ"/>
    <property type="match status" value="1"/>
</dbReference>
<dbReference type="GO" id="GO:0006352">
    <property type="term" value="P:DNA-templated transcription initiation"/>
    <property type="evidence" value="ECO:0007669"/>
    <property type="project" value="InterPro"/>
</dbReference>
<comment type="caution">
    <text evidence="3">The sequence shown here is derived from an EMBL/GenBank/DDBJ whole genome shotgun (WGS) entry which is preliminary data.</text>
</comment>
<dbReference type="InterPro" id="IPR052704">
    <property type="entry name" value="ECF_Sigma-70_Domain"/>
</dbReference>
<feature type="domain" description="RNA polymerase sigma factor 70 region 4 type 2" evidence="2">
    <location>
        <begin position="110"/>
        <end position="160"/>
    </location>
</feature>
<reference evidence="3 4" key="1">
    <citation type="submission" date="2017-10" db="EMBL/GenBank/DDBJ databases">
        <title>Frigbacter circumglobatus gen. nov. sp. nov., isolated from sediment cultured in situ.</title>
        <authorList>
            <person name="Zhao Z."/>
        </authorList>
    </citation>
    <scope>NUCLEOTIDE SEQUENCE [LARGE SCALE GENOMIC DNA]</scope>
    <source>
        <strain evidence="3 4">ZYL</strain>
    </source>
</reference>
<proteinExistence type="predicted"/>
<organism evidence="3 4">
    <name type="scientific">Paremcibacter congregatus</name>
    <dbReference type="NCBI Taxonomy" id="2043170"/>
    <lineage>
        <taxon>Bacteria</taxon>
        <taxon>Pseudomonadati</taxon>
        <taxon>Pseudomonadota</taxon>
        <taxon>Alphaproteobacteria</taxon>
        <taxon>Emcibacterales</taxon>
        <taxon>Emcibacteraceae</taxon>
        <taxon>Paremcibacter</taxon>
    </lineage>
</organism>
<dbReference type="EMBL" id="PDEM01000031">
    <property type="protein sequence ID" value="PHZ83878.1"/>
    <property type="molecule type" value="Genomic_DNA"/>
</dbReference>
<keyword evidence="4" id="KW-1185">Reference proteome</keyword>
<dbReference type="NCBIfam" id="TIGR02937">
    <property type="entry name" value="sigma70-ECF"/>
    <property type="match status" value="1"/>
</dbReference>
<evidence type="ECO:0000313" key="4">
    <source>
        <dbReference type="Proteomes" id="UP000229730"/>
    </source>
</evidence>
<dbReference type="AlphaFoldDB" id="A0A2G4YNI8"/>
<evidence type="ECO:0000259" key="2">
    <source>
        <dbReference type="Pfam" id="PF08281"/>
    </source>
</evidence>
<dbReference type="InParanoid" id="A0A2G4YNI8"/>